<evidence type="ECO:0000256" key="4">
    <source>
        <dbReference type="PROSITE-ProRule" id="PRU00175"/>
    </source>
</evidence>
<dbReference type="SUPFAM" id="SSF57850">
    <property type="entry name" value="RING/U-box"/>
    <property type="match status" value="1"/>
</dbReference>
<evidence type="ECO:0000313" key="7">
    <source>
        <dbReference type="EMBL" id="CBY38289.1"/>
    </source>
</evidence>
<sequence length="375" mass="43949">MGIEAEIYDKENNQILTGLKDDIICPICCAVLQDPMLLDCCSGHICSPCLSDVRKSFKNCPLCRKAKYNAIKSRFMMSFCSKIQLVCPVDGCNTAVPYLEFDKHKKRCLELSMQKMTLKSHAEISARNEMLSSLFEASKNKIKKQKKQISSLEAKICCKDEKIVSMEKMYNDQKELLKIIRKDHKELSDKKIVLEERYSEVKKENFEYEKEARTRNETETSALNKSLTKELEELKMKIRDDESRRRDQKKQIATLEAKIRSNHDKTLSVEKMYHDVKGKLAALTKKKSYVEDCLHELKKNYSKYRKEAEQHIADLEETIEFSDKDALGWKNGFYTQLHDCKILKEENEKYKKLLEQKIRENFKLQQNHSHCKEQA</sequence>
<feature type="coiled-coil region" evidence="5">
    <location>
        <begin position="135"/>
        <end position="258"/>
    </location>
</feature>
<dbReference type="InterPro" id="IPR001841">
    <property type="entry name" value="Znf_RING"/>
</dbReference>
<reference evidence="7" key="1">
    <citation type="journal article" date="2010" name="Science">
        <title>Plasticity of animal genome architecture unmasked by rapid evolution of a pelagic tunicate.</title>
        <authorList>
            <person name="Denoeud F."/>
            <person name="Henriet S."/>
            <person name="Mungpakdee S."/>
            <person name="Aury J.M."/>
            <person name="Da Silva C."/>
            <person name="Brinkmann H."/>
            <person name="Mikhaleva J."/>
            <person name="Olsen L.C."/>
            <person name="Jubin C."/>
            <person name="Canestro C."/>
            <person name="Bouquet J.M."/>
            <person name="Danks G."/>
            <person name="Poulain J."/>
            <person name="Campsteijn C."/>
            <person name="Adamski M."/>
            <person name="Cross I."/>
            <person name="Yadetie F."/>
            <person name="Muffato M."/>
            <person name="Louis A."/>
            <person name="Butcher S."/>
            <person name="Tsagkogeorga G."/>
            <person name="Konrad A."/>
            <person name="Singh S."/>
            <person name="Jensen M.F."/>
            <person name="Cong E.H."/>
            <person name="Eikeseth-Otteraa H."/>
            <person name="Noel B."/>
            <person name="Anthouard V."/>
            <person name="Porcel B.M."/>
            <person name="Kachouri-Lafond R."/>
            <person name="Nishino A."/>
            <person name="Ugolini M."/>
            <person name="Chourrout P."/>
            <person name="Nishida H."/>
            <person name="Aasland R."/>
            <person name="Huzurbazar S."/>
            <person name="Westhof E."/>
            <person name="Delsuc F."/>
            <person name="Lehrach H."/>
            <person name="Reinhardt R."/>
            <person name="Weissenbach J."/>
            <person name="Roy S.W."/>
            <person name="Artiguenave F."/>
            <person name="Postlethwait J.H."/>
            <person name="Manak J.R."/>
            <person name="Thompson E.M."/>
            <person name="Jaillon O."/>
            <person name="Du Pasquier L."/>
            <person name="Boudinot P."/>
            <person name="Liberles D.A."/>
            <person name="Volff J.N."/>
            <person name="Philippe H."/>
            <person name="Lenhard B."/>
            <person name="Roest Crollius H."/>
            <person name="Wincker P."/>
            <person name="Chourrout D."/>
        </authorList>
    </citation>
    <scope>NUCLEOTIDE SEQUENCE [LARGE SCALE GENOMIC DNA]</scope>
</reference>
<dbReference type="Proteomes" id="UP000011014">
    <property type="component" value="Unassembled WGS sequence"/>
</dbReference>
<dbReference type="GO" id="GO:0008270">
    <property type="term" value="F:zinc ion binding"/>
    <property type="evidence" value="ECO:0007669"/>
    <property type="project" value="UniProtKB-KW"/>
</dbReference>
<feature type="domain" description="RING-type" evidence="6">
    <location>
        <begin position="25"/>
        <end position="64"/>
    </location>
</feature>
<proteinExistence type="predicted"/>
<evidence type="ECO:0000256" key="2">
    <source>
        <dbReference type="ARBA" id="ARBA00022771"/>
    </source>
</evidence>
<keyword evidence="1" id="KW-0479">Metal-binding</keyword>
<protein>
    <recommendedName>
        <fullName evidence="6">RING-type domain-containing protein</fullName>
    </recommendedName>
</protein>
<dbReference type="PROSITE" id="PS50089">
    <property type="entry name" value="ZF_RING_2"/>
    <property type="match status" value="1"/>
</dbReference>
<gene>
    <name evidence="7" type="ORF">GSOID_T00032212001</name>
</gene>
<name>E4YS47_OIKDI</name>
<dbReference type="EMBL" id="FN655176">
    <property type="protein sequence ID" value="CBY38289.1"/>
    <property type="molecule type" value="Genomic_DNA"/>
</dbReference>
<dbReference type="Gene3D" id="3.30.40.10">
    <property type="entry name" value="Zinc/RING finger domain, C3HC4 (zinc finger)"/>
    <property type="match status" value="1"/>
</dbReference>
<evidence type="ECO:0000259" key="6">
    <source>
        <dbReference type="PROSITE" id="PS50089"/>
    </source>
</evidence>
<keyword evidence="3" id="KW-0862">Zinc</keyword>
<accession>E4YS47</accession>
<keyword evidence="5" id="KW-0175">Coiled coil</keyword>
<evidence type="ECO:0000256" key="1">
    <source>
        <dbReference type="ARBA" id="ARBA00022723"/>
    </source>
</evidence>
<dbReference type="AlphaFoldDB" id="E4YS47"/>
<evidence type="ECO:0000256" key="3">
    <source>
        <dbReference type="ARBA" id="ARBA00022833"/>
    </source>
</evidence>
<organism evidence="7">
    <name type="scientific">Oikopleura dioica</name>
    <name type="common">Tunicate</name>
    <dbReference type="NCBI Taxonomy" id="34765"/>
    <lineage>
        <taxon>Eukaryota</taxon>
        <taxon>Metazoa</taxon>
        <taxon>Chordata</taxon>
        <taxon>Tunicata</taxon>
        <taxon>Appendicularia</taxon>
        <taxon>Copelata</taxon>
        <taxon>Oikopleuridae</taxon>
        <taxon>Oikopleura</taxon>
    </lineage>
</organism>
<feature type="coiled-coil region" evidence="5">
    <location>
        <begin position="294"/>
        <end position="367"/>
    </location>
</feature>
<evidence type="ECO:0000256" key="5">
    <source>
        <dbReference type="SAM" id="Coils"/>
    </source>
</evidence>
<dbReference type="InterPro" id="IPR013083">
    <property type="entry name" value="Znf_RING/FYVE/PHD"/>
</dbReference>
<keyword evidence="2 4" id="KW-0863">Zinc-finger</keyword>